<evidence type="ECO:0008006" key="4">
    <source>
        <dbReference type="Google" id="ProtNLM"/>
    </source>
</evidence>
<accession>A0AA46TW56</accession>
<dbReference type="RefSeq" id="WP_264308403.1">
    <property type="nucleotide sequence ID" value="NZ_CP109635.1"/>
</dbReference>
<proteinExistence type="predicted"/>
<reference evidence="2" key="1">
    <citation type="submission" date="2022-10" db="EMBL/GenBank/DDBJ databases">
        <title>Genome assembly of Lactococcus garvieae isolates from cricket gut.</title>
        <authorList>
            <person name="Luecke A.R."/>
            <person name="Brown A.M.V."/>
            <person name="Wakeman C.A."/>
        </authorList>
    </citation>
    <scope>NUCLEOTIDE SEQUENCE</scope>
    <source>
        <strain evidence="2">Alexii-11_2</strain>
    </source>
</reference>
<evidence type="ECO:0000313" key="3">
    <source>
        <dbReference type="Proteomes" id="UP001164042"/>
    </source>
</evidence>
<feature type="coiled-coil region" evidence="1">
    <location>
        <begin position="157"/>
        <end position="253"/>
    </location>
</feature>
<protein>
    <recommendedName>
        <fullName evidence="4">DUF1351 domain-containing protein</fullName>
    </recommendedName>
</protein>
<organism evidence="2 3">
    <name type="scientific">Lactococcus garvieae</name>
    <dbReference type="NCBI Taxonomy" id="1363"/>
    <lineage>
        <taxon>Bacteria</taxon>
        <taxon>Bacillati</taxon>
        <taxon>Bacillota</taxon>
        <taxon>Bacilli</taxon>
        <taxon>Lactobacillales</taxon>
        <taxon>Streptococcaceae</taxon>
        <taxon>Lactococcus</taxon>
    </lineage>
</organism>
<name>A0AA46TW56_9LACT</name>
<sequence length="278" mass="32043">MVMPVEFEDGLLQNDDVFDYLQKVKAKVPEMVQDKATKTALIELKKELNAKVNEIDLAEKKQINELIDVFRTKNFKVWEVRSELAGLVKKIGEVNTAFDDRRRRESFEAIELFVNQTNNIYQLTGTRWVLTPGRFSSVDALTTQGDLKKTIKDKITNAALQAQADLEQEELLEAARKEKLEKEKQLAEKEKELQQREQVLEKRETGDTQALSQQLEEERIKNKALENQNANIANKGESKIEEIIERIENLEMKIEPEKNYSGKSVLNVLNKIKELLNG</sequence>
<evidence type="ECO:0000313" key="2">
    <source>
        <dbReference type="EMBL" id="UYT10696.1"/>
    </source>
</evidence>
<dbReference type="AlphaFoldDB" id="A0AA46TW56"/>
<dbReference type="EMBL" id="CP109635">
    <property type="protein sequence ID" value="UYT10696.1"/>
    <property type="molecule type" value="Genomic_DNA"/>
</dbReference>
<gene>
    <name evidence="2" type="ORF">OF801_01785</name>
</gene>
<evidence type="ECO:0000256" key="1">
    <source>
        <dbReference type="SAM" id="Coils"/>
    </source>
</evidence>
<keyword evidence="1" id="KW-0175">Coiled coil</keyword>
<dbReference type="Proteomes" id="UP001164042">
    <property type="component" value="Chromosome"/>
</dbReference>